<evidence type="ECO:0000313" key="10">
    <source>
        <dbReference type="Proteomes" id="UP000814243"/>
    </source>
</evidence>
<dbReference type="InterPro" id="IPR005225">
    <property type="entry name" value="Small_GTP-bd"/>
</dbReference>
<dbReference type="Gene3D" id="2.40.30.10">
    <property type="entry name" value="Translation factors"/>
    <property type="match status" value="1"/>
</dbReference>
<comment type="caution">
    <text evidence="9">The sequence shown here is derived from an EMBL/GenBank/DDBJ whole genome shotgun (WGS) entry which is preliminary data.</text>
</comment>
<proteinExistence type="inferred from homology"/>
<dbReference type="GO" id="GO:0097177">
    <property type="term" value="F:mitochondrial ribosome binding"/>
    <property type="evidence" value="ECO:0007669"/>
    <property type="project" value="TreeGrafter"/>
</dbReference>
<dbReference type="Pfam" id="PF00009">
    <property type="entry name" value="GTP_EFTU"/>
    <property type="match status" value="1"/>
</dbReference>
<accession>A0A922MB33</accession>
<keyword evidence="4" id="KW-0378">Hydrolase</keyword>
<evidence type="ECO:0000256" key="5">
    <source>
        <dbReference type="ARBA" id="ARBA00023128"/>
    </source>
</evidence>
<dbReference type="InterPro" id="IPR006297">
    <property type="entry name" value="EF-4"/>
</dbReference>
<evidence type="ECO:0000313" key="9">
    <source>
        <dbReference type="EMBL" id="KAH9633419.1"/>
    </source>
</evidence>
<evidence type="ECO:0000256" key="7">
    <source>
        <dbReference type="ARBA" id="ARBA00023136"/>
    </source>
</evidence>
<dbReference type="Pfam" id="PF22042">
    <property type="entry name" value="EF-G_D2"/>
    <property type="match status" value="1"/>
</dbReference>
<dbReference type="PRINTS" id="PR00315">
    <property type="entry name" value="ELONGATNFCT"/>
</dbReference>
<keyword evidence="7" id="KW-0472">Membrane</keyword>
<feature type="domain" description="Tr-type G" evidence="8">
    <location>
        <begin position="40"/>
        <end position="221"/>
    </location>
</feature>
<gene>
    <name evidence="9" type="ORF">HF086_004133</name>
</gene>
<evidence type="ECO:0000256" key="3">
    <source>
        <dbReference type="ARBA" id="ARBA00022792"/>
    </source>
</evidence>
<dbReference type="InterPro" id="IPR053905">
    <property type="entry name" value="EF-G-like_DII"/>
</dbReference>
<evidence type="ECO:0000256" key="6">
    <source>
        <dbReference type="ARBA" id="ARBA00023134"/>
    </source>
</evidence>
<organism evidence="9 10">
    <name type="scientific">Spodoptera exigua</name>
    <name type="common">Beet armyworm</name>
    <name type="synonym">Noctua fulgens</name>
    <dbReference type="NCBI Taxonomy" id="7107"/>
    <lineage>
        <taxon>Eukaryota</taxon>
        <taxon>Metazoa</taxon>
        <taxon>Ecdysozoa</taxon>
        <taxon>Arthropoda</taxon>
        <taxon>Hexapoda</taxon>
        <taxon>Insecta</taxon>
        <taxon>Pterygota</taxon>
        <taxon>Neoptera</taxon>
        <taxon>Endopterygota</taxon>
        <taxon>Lepidoptera</taxon>
        <taxon>Glossata</taxon>
        <taxon>Ditrysia</taxon>
        <taxon>Noctuoidea</taxon>
        <taxon>Noctuidae</taxon>
        <taxon>Amphipyrinae</taxon>
        <taxon>Spodoptera</taxon>
    </lineage>
</organism>
<dbReference type="Pfam" id="PF00679">
    <property type="entry name" value="EFG_C"/>
    <property type="match status" value="1"/>
</dbReference>
<dbReference type="Proteomes" id="UP000814243">
    <property type="component" value="Unassembled WGS sequence"/>
</dbReference>
<dbReference type="Pfam" id="PF06421">
    <property type="entry name" value="LepA_C"/>
    <property type="match status" value="1"/>
</dbReference>
<keyword evidence="6" id="KW-0342">GTP-binding</keyword>
<dbReference type="GO" id="GO:0005525">
    <property type="term" value="F:GTP binding"/>
    <property type="evidence" value="ECO:0007669"/>
    <property type="project" value="UniProtKB-KW"/>
</dbReference>
<evidence type="ECO:0000256" key="4">
    <source>
        <dbReference type="ARBA" id="ARBA00022801"/>
    </source>
</evidence>
<dbReference type="InterPro" id="IPR000640">
    <property type="entry name" value="EFG_V-like"/>
</dbReference>
<dbReference type="GO" id="GO:0045727">
    <property type="term" value="P:positive regulation of translation"/>
    <property type="evidence" value="ECO:0007669"/>
    <property type="project" value="TreeGrafter"/>
</dbReference>
<dbReference type="InterPro" id="IPR009000">
    <property type="entry name" value="Transl_B-barrel_sf"/>
</dbReference>
<dbReference type="Gene3D" id="3.30.70.240">
    <property type="match status" value="1"/>
</dbReference>
<dbReference type="InterPro" id="IPR035654">
    <property type="entry name" value="LepA_IV"/>
</dbReference>
<dbReference type="AlphaFoldDB" id="A0A922MB33"/>
<sequence length="561" mass="61894">MVRLIYNVRSLFSVNSHRFPRIVSRRLKSSDASDNNIDVKKIRNFSIVAHVDHGKSTLADRLLEITGIIKPGAEHAQVLDQLQVERERGITVKAVTASLNYTYNNEKYLLNLIDTPGHVDFSNEVVRSITACQGVIMLVDANEGVQAQTVAVYSLAKRNNLLIIPTLNKVDLPRADPEKVKSQLQSLFKIEPESVLSISAKKGWGVKELLEAVITRIPPPSVDTKGHFRAHIIDTWHDKYRGVLCLAYIHSGKVTVGQAVKWKSDSKPQTVKFLAMLRPNEEPIDEAVAGQVVMVGCGPKGGGSVGDQLLAKELADSDSGSSVPPVKHMVYAGIFPADQSQHPQLSDAIKKLALNDSAVAVTPDSSPALGQGTIITPVEYLGAVTSLCIDRRGTPLPSNAVDDRMTMLQYILPLSEVVIDFHDTLKSITSGFASFDYQDYGFHPSALVRMDILINGVLVDELSTIVHTSRLEYNARRLAEKLKEMIPRQMVQVAIQAVVGGKVFARETIKAYRKDVTAKLYGGDVTRRKKLLKQQAEGKKKMRSVANIRIPRNTFIDVLKR</sequence>
<keyword evidence="3" id="KW-0999">Mitochondrion inner membrane</keyword>
<dbReference type="EMBL" id="JACEFF010000655">
    <property type="protein sequence ID" value="KAH9633419.1"/>
    <property type="molecule type" value="Genomic_DNA"/>
</dbReference>
<evidence type="ECO:0000256" key="2">
    <source>
        <dbReference type="ARBA" id="ARBA00022741"/>
    </source>
</evidence>
<keyword evidence="5" id="KW-0496">Mitochondrion</keyword>
<dbReference type="InterPro" id="IPR013842">
    <property type="entry name" value="LepA_CTD"/>
</dbReference>
<dbReference type="SUPFAM" id="SSF54980">
    <property type="entry name" value="EF-G C-terminal domain-like"/>
    <property type="match status" value="1"/>
</dbReference>
<dbReference type="SUPFAM" id="SSF52540">
    <property type="entry name" value="P-loop containing nucleoside triphosphate hydrolases"/>
    <property type="match status" value="1"/>
</dbReference>
<dbReference type="InterPro" id="IPR027417">
    <property type="entry name" value="P-loop_NTPase"/>
</dbReference>
<dbReference type="PANTHER" id="PTHR43512:SF7">
    <property type="entry name" value="TRANSLATION FACTOR GUF1, MITOCHONDRIAL"/>
    <property type="match status" value="1"/>
</dbReference>
<dbReference type="FunFam" id="3.40.50.300:FF:000078">
    <property type="entry name" value="Elongation factor 4"/>
    <property type="match status" value="1"/>
</dbReference>
<dbReference type="PANTHER" id="PTHR43512">
    <property type="entry name" value="TRANSLATION FACTOR GUF1-RELATED"/>
    <property type="match status" value="1"/>
</dbReference>
<reference evidence="9" key="1">
    <citation type="journal article" date="2021" name="G3 (Bethesda)">
        <title>Genome and transcriptome analysis of the beet armyworm Spodoptera exigua reveals targets for pest control. .</title>
        <authorList>
            <person name="Simon S."/>
            <person name="Breeschoten T."/>
            <person name="Jansen H.J."/>
            <person name="Dirks R.P."/>
            <person name="Schranz M.E."/>
            <person name="Ros V.I.D."/>
        </authorList>
    </citation>
    <scope>NUCLEOTIDE SEQUENCE</scope>
    <source>
        <strain evidence="9">TB_SE_WUR_2020</strain>
    </source>
</reference>
<evidence type="ECO:0000256" key="1">
    <source>
        <dbReference type="ARBA" id="ARBA00005454"/>
    </source>
</evidence>
<dbReference type="GO" id="GO:0005739">
    <property type="term" value="C:mitochondrion"/>
    <property type="evidence" value="ECO:0007669"/>
    <property type="project" value="TreeGrafter"/>
</dbReference>
<dbReference type="GO" id="GO:0003924">
    <property type="term" value="F:GTPase activity"/>
    <property type="evidence" value="ECO:0007669"/>
    <property type="project" value="InterPro"/>
</dbReference>
<dbReference type="Gene3D" id="3.40.50.300">
    <property type="entry name" value="P-loop containing nucleotide triphosphate hydrolases"/>
    <property type="match status" value="1"/>
</dbReference>
<dbReference type="CDD" id="cd01890">
    <property type="entry name" value="LepA"/>
    <property type="match status" value="1"/>
</dbReference>
<dbReference type="CDD" id="cd03709">
    <property type="entry name" value="lepA_C"/>
    <property type="match status" value="1"/>
</dbReference>
<dbReference type="FunFam" id="3.30.70.2570:FF:000001">
    <property type="entry name" value="Translation factor GUF1, mitochondrial"/>
    <property type="match status" value="1"/>
</dbReference>
<dbReference type="SUPFAM" id="SSF50447">
    <property type="entry name" value="Translation proteins"/>
    <property type="match status" value="1"/>
</dbReference>
<comment type="similarity">
    <text evidence="1">Belongs to the TRAFAC class translation factor GTPase superfamily. Classic translation factor GTPase family. LepA subfamily.</text>
</comment>
<dbReference type="Gene3D" id="3.30.70.2570">
    <property type="entry name" value="Elongation factor 4, C-terminal domain"/>
    <property type="match status" value="1"/>
</dbReference>
<name>A0A922MB33_SPOEX</name>
<dbReference type="InterPro" id="IPR035647">
    <property type="entry name" value="EFG_III/V"/>
</dbReference>
<dbReference type="InterPro" id="IPR038363">
    <property type="entry name" value="LepA_C_sf"/>
</dbReference>
<keyword evidence="2" id="KW-0547">Nucleotide-binding</keyword>
<protein>
    <recommendedName>
        <fullName evidence="8">Tr-type G domain-containing protein</fullName>
    </recommendedName>
</protein>
<dbReference type="PROSITE" id="PS51722">
    <property type="entry name" value="G_TR_2"/>
    <property type="match status" value="1"/>
</dbReference>
<dbReference type="InterPro" id="IPR000795">
    <property type="entry name" value="T_Tr_GTP-bd_dom"/>
</dbReference>
<evidence type="ECO:0000259" key="8">
    <source>
        <dbReference type="PROSITE" id="PS51722"/>
    </source>
</evidence>
<dbReference type="NCBIfam" id="TIGR00231">
    <property type="entry name" value="small_GTP"/>
    <property type="match status" value="1"/>
</dbReference>